<evidence type="ECO:0000256" key="1">
    <source>
        <dbReference type="SAM" id="SignalP"/>
    </source>
</evidence>
<accession>R0KKC3</accession>
<name>R0KKC3_EXST2</name>
<dbReference type="EMBL" id="KB908537">
    <property type="protein sequence ID" value="EOA88437.1"/>
    <property type="molecule type" value="Genomic_DNA"/>
</dbReference>
<dbReference type="Proteomes" id="UP000016935">
    <property type="component" value="Unassembled WGS sequence"/>
</dbReference>
<dbReference type="RefSeq" id="XP_008023701.1">
    <property type="nucleotide sequence ID" value="XM_008025510.1"/>
</dbReference>
<dbReference type="GeneID" id="19403103"/>
<organism evidence="2 3">
    <name type="scientific">Exserohilum turcicum (strain 28A)</name>
    <name type="common">Northern leaf blight fungus</name>
    <name type="synonym">Setosphaeria turcica</name>
    <dbReference type="NCBI Taxonomy" id="671987"/>
    <lineage>
        <taxon>Eukaryota</taxon>
        <taxon>Fungi</taxon>
        <taxon>Dikarya</taxon>
        <taxon>Ascomycota</taxon>
        <taxon>Pezizomycotina</taxon>
        <taxon>Dothideomycetes</taxon>
        <taxon>Pleosporomycetidae</taxon>
        <taxon>Pleosporales</taxon>
        <taxon>Pleosporineae</taxon>
        <taxon>Pleosporaceae</taxon>
        <taxon>Exserohilum</taxon>
    </lineage>
</organism>
<evidence type="ECO:0000313" key="3">
    <source>
        <dbReference type="Proteomes" id="UP000016935"/>
    </source>
</evidence>
<dbReference type="OrthoDB" id="3775566at2759"/>
<gene>
    <name evidence="2" type="ORF">SETTUDRAFT_27249</name>
</gene>
<sequence>MLARLRTTVLLLAASMATRAVANGIQQSDFSGIGHIYVLKSDNWKSATPESVVGCLDTDGKFVAEKSTSHECADFSRLEDFPWTLSTERGNCTFEDAKQEKNTDSYYGKGDHAWSCGERVTDIYDELYTIDGFPYVFLCFGDVACYYDAKRTPKDHEALPLWPFRWGSHQMGITPGHVQLQLMWKKIGELPKKSLASDMLGPRVQISDQVQIPLLGKKVSG</sequence>
<dbReference type="eggNOG" id="ENOG502STMM">
    <property type="taxonomic scope" value="Eukaryota"/>
</dbReference>
<keyword evidence="1" id="KW-0732">Signal</keyword>
<dbReference type="HOGENOM" id="CLU_1255874_0_0_1"/>
<feature type="signal peptide" evidence="1">
    <location>
        <begin position="1"/>
        <end position="22"/>
    </location>
</feature>
<evidence type="ECO:0000313" key="2">
    <source>
        <dbReference type="EMBL" id="EOA88437.1"/>
    </source>
</evidence>
<proteinExistence type="predicted"/>
<protein>
    <submittedName>
        <fullName evidence="2">Uncharacterized protein</fullName>
    </submittedName>
</protein>
<reference evidence="2 3" key="1">
    <citation type="journal article" date="2012" name="PLoS Pathog.">
        <title>Diverse lifestyles and strategies of plant pathogenesis encoded in the genomes of eighteen Dothideomycetes fungi.</title>
        <authorList>
            <person name="Ohm R.A."/>
            <person name="Feau N."/>
            <person name="Henrissat B."/>
            <person name="Schoch C.L."/>
            <person name="Horwitz B.A."/>
            <person name="Barry K.W."/>
            <person name="Condon B.J."/>
            <person name="Copeland A.C."/>
            <person name="Dhillon B."/>
            <person name="Glaser F."/>
            <person name="Hesse C.N."/>
            <person name="Kosti I."/>
            <person name="LaButti K."/>
            <person name="Lindquist E.A."/>
            <person name="Lucas S."/>
            <person name="Salamov A.A."/>
            <person name="Bradshaw R.E."/>
            <person name="Ciuffetti L."/>
            <person name="Hamelin R.C."/>
            <person name="Kema G.H.J."/>
            <person name="Lawrence C."/>
            <person name="Scott J.A."/>
            <person name="Spatafora J.W."/>
            <person name="Turgeon B.G."/>
            <person name="de Wit P.J.G.M."/>
            <person name="Zhong S."/>
            <person name="Goodwin S.B."/>
            <person name="Grigoriev I.V."/>
        </authorList>
    </citation>
    <scope>NUCLEOTIDE SEQUENCE [LARGE SCALE GENOMIC DNA]</scope>
    <source>
        <strain evidence="3">28A</strain>
    </source>
</reference>
<feature type="chain" id="PRO_5004344031" evidence="1">
    <location>
        <begin position="23"/>
        <end position="221"/>
    </location>
</feature>
<keyword evidence="3" id="KW-1185">Reference proteome</keyword>
<reference evidence="2 3" key="2">
    <citation type="journal article" date="2013" name="PLoS Genet.">
        <title>Comparative genome structure, secondary metabolite, and effector coding capacity across Cochliobolus pathogens.</title>
        <authorList>
            <person name="Condon B.J."/>
            <person name="Leng Y."/>
            <person name="Wu D."/>
            <person name="Bushley K.E."/>
            <person name="Ohm R.A."/>
            <person name="Otillar R."/>
            <person name="Martin J."/>
            <person name="Schackwitz W."/>
            <person name="Grimwood J."/>
            <person name="MohdZainudin N."/>
            <person name="Xue C."/>
            <person name="Wang R."/>
            <person name="Manning V.A."/>
            <person name="Dhillon B."/>
            <person name="Tu Z.J."/>
            <person name="Steffenson B.J."/>
            <person name="Salamov A."/>
            <person name="Sun H."/>
            <person name="Lowry S."/>
            <person name="LaButti K."/>
            <person name="Han J."/>
            <person name="Copeland A."/>
            <person name="Lindquist E."/>
            <person name="Barry K."/>
            <person name="Schmutz J."/>
            <person name="Baker S.E."/>
            <person name="Ciuffetti L.M."/>
            <person name="Grigoriev I.V."/>
            <person name="Zhong S."/>
            <person name="Turgeon B.G."/>
        </authorList>
    </citation>
    <scope>NUCLEOTIDE SEQUENCE [LARGE SCALE GENOMIC DNA]</scope>
    <source>
        <strain evidence="3">28A</strain>
    </source>
</reference>
<dbReference type="AlphaFoldDB" id="R0KKC3"/>